<sequence>MTSTINASLRRKGSIFDTSTVRLLPAGSSVCTFGEDHASDLFLMKKFSAKYQNTYKLDPDQRFETAKVQAITEQVLLDNLEDVEYNVAEARHLTKTISDKILKAVKHLGYTRHKIIAIVNIGQLRDQGIRLGSRCLWDTKRDNSATASYEGKTLWANATVFGVYYE</sequence>
<keyword evidence="3" id="KW-1185">Reference proteome</keyword>
<accession>A0ABP0F835</accession>
<protein>
    <submittedName>
        <fullName evidence="2">Uncharacterized protein</fullName>
    </submittedName>
</protein>
<dbReference type="InterPro" id="IPR038586">
    <property type="entry name" value="Tctex-1-like_sf"/>
</dbReference>
<dbReference type="Gene3D" id="3.30.1140.40">
    <property type="entry name" value="Tctex-1"/>
    <property type="match status" value="1"/>
</dbReference>
<dbReference type="PANTHER" id="PTHR21255">
    <property type="entry name" value="T-COMPLEX-ASSOCIATED-TESTIS-EXPRESSED 1/ DYNEIN LIGHT CHAIN"/>
    <property type="match status" value="1"/>
</dbReference>
<dbReference type="CDD" id="cd21451">
    <property type="entry name" value="DLC-like_TCTEX1D"/>
    <property type="match status" value="1"/>
</dbReference>
<dbReference type="Pfam" id="PF03645">
    <property type="entry name" value="Tctex-1"/>
    <property type="match status" value="1"/>
</dbReference>
<dbReference type="InterPro" id="IPR005334">
    <property type="entry name" value="Tctex-1-like"/>
</dbReference>
<gene>
    <name evidence="2" type="ORF">CVLEPA_LOCUS5404</name>
</gene>
<evidence type="ECO:0000256" key="1">
    <source>
        <dbReference type="ARBA" id="ARBA00005361"/>
    </source>
</evidence>
<dbReference type="PANTHER" id="PTHR21255:SF65">
    <property type="entry name" value="TCTEX1 DOMAIN-CONTAINING PROTEIN 2"/>
    <property type="match status" value="1"/>
</dbReference>
<reference evidence="2 3" key="1">
    <citation type="submission" date="2024-02" db="EMBL/GenBank/DDBJ databases">
        <authorList>
            <person name="Daric V."/>
            <person name="Darras S."/>
        </authorList>
    </citation>
    <scope>NUCLEOTIDE SEQUENCE [LARGE SCALE GENOMIC DNA]</scope>
</reference>
<dbReference type="Proteomes" id="UP001642483">
    <property type="component" value="Unassembled WGS sequence"/>
</dbReference>
<proteinExistence type="inferred from homology"/>
<dbReference type="EMBL" id="CAWYQH010000024">
    <property type="protein sequence ID" value="CAK8675879.1"/>
    <property type="molecule type" value="Genomic_DNA"/>
</dbReference>
<name>A0ABP0F835_CLALP</name>
<comment type="caution">
    <text evidence="2">The sequence shown here is derived from an EMBL/GenBank/DDBJ whole genome shotgun (WGS) entry which is preliminary data.</text>
</comment>
<evidence type="ECO:0000313" key="2">
    <source>
        <dbReference type="EMBL" id="CAK8675879.1"/>
    </source>
</evidence>
<evidence type="ECO:0000313" key="3">
    <source>
        <dbReference type="Proteomes" id="UP001642483"/>
    </source>
</evidence>
<organism evidence="2 3">
    <name type="scientific">Clavelina lepadiformis</name>
    <name type="common">Light-bulb sea squirt</name>
    <name type="synonym">Ascidia lepadiformis</name>
    <dbReference type="NCBI Taxonomy" id="159417"/>
    <lineage>
        <taxon>Eukaryota</taxon>
        <taxon>Metazoa</taxon>
        <taxon>Chordata</taxon>
        <taxon>Tunicata</taxon>
        <taxon>Ascidiacea</taxon>
        <taxon>Aplousobranchia</taxon>
        <taxon>Clavelinidae</taxon>
        <taxon>Clavelina</taxon>
    </lineage>
</organism>
<comment type="similarity">
    <text evidence="1">Belongs to the dynein light chain Tctex-type family.</text>
</comment>